<sequence>MTRYAMRWAAAAAALTVLTSCSTSDSAKPSTNLAAELAGKVSADGMYTHLTELQKIADANGGTRANGTPGYDASLDYVAGILRDKGFDVQTPEFDVLARTEGGNPQLTIGGRDFTVDQASLLITTPRGGLNAETLRPQNAAAGCRAADYGSMSMKGAIAVVDDSGCSIVDKENAAVDRGAVGLLVVSVPGPNGSPAGLFTPGYYQKLTVPVGIIGNDANAALRRTSASVKLVLDNKPVMKKVRNVLAQTKSGDTKNVVMVGAHLDSSARSPGINDDGSGVAAVLETAVALGSAPPIHNAVRFALWGSEENSLQGATKYVRGLQGGQLDEIALYLNLDMIGSPNAGYFTYDGDQSGQPNPEIPLRDVPDGSAGIERTLAGYLNSAGVRPADMPLTRYTDYYSFLTAGIPVGGVTTGANQLKTEVQARLWGGRAGVAYDPNYRTPRDTIDNINRDALAKMGSAAAFAVGTYAQSVDGVNGVPPLDQRHRSAP</sequence>
<evidence type="ECO:0000313" key="4">
    <source>
        <dbReference type="EMBL" id="AEV71879.1"/>
    </source>
</evidence>
<keyword evidence="4" id="KW-0031">Aminopeptidase</keyword>
<keyword evidence="4" id="KW-0645">Protease</keyword>
<dbReference type="KEGG" id="mrh:MycrhN_1256"/>
<dbReference type="GO" id="GO:0008235">
    <property type="term" value="F:metalloexopeptidase activity"/>
    <property type="evidence" value="ECO:0007669"/>
    <property type="project" value="InterPro"/>
</dbReference>
<dbReference type="InterPro" id="IPR045175">
    <property type="entry name" value="M28_fam"/>
</dbReference>
<feature type="chain" id="PRO_5039572475" evidence="1">
    <location>
        <begin position="28"/>
        <end position="490"/>
    </location>
</feature>
<keyword evidence="4" id="KW-0378">Hydrolase</keyword>
<dbReference type="Pfam" id="PF02225">
    <property type="entry name" value="PA"/>
    <property type="match status" value="1"/>
</dbReference>
<dbReference type="HOGENOM" id="CLU_024336_1_1_11"/>
<organism evidence="4 5">
    <name type="scientific">Mycolicibacterium rhodesiae (strain NBB3)</name>
    <name type="common">Mycobacterium rhodesiae</name>
    <dbReference type="NCBI Taxonomy" id="710685"/>
    <lineage>
        <taxon>Bacteria</taxon>
        <taxon>Bacillati</taxon>
        <taxon>Actinomycetota</taxon>
        <taxon>Actinomycetes</taxon>
        <taxon>Mycobacteriales</taxon>
        <taxon>Mycobacteriaceae</taxon>
        <taxon>Mycolicibacterium</taxon>
    </lineage>
</organism>
<gene>
    <name evidence="4" type="ordered locus">MycrhN_1256</name>
</gene>
<dbReference type="PROSITE" id="PS51257">
    <property type="entry name" value="PROKAR_LIPOPROTEIN"/>
    <property type="match status" value="1"/>
</dbReference>
<dbReference type="InterPro" id="IPR003137">
    <property type="entry name" value="PA_domain"/>
</dbReference>
<feature type="domain" description="PA" evidence="2">
    <location>
        <begin position="140"/>
        <end position="220"/>
    </location>
</feature>
<accession>G8RX22</accession>
<evidence type="ECO:0000259" key="3">
    <source>
        <dbReference type="Pfam" id="PF04389"/>
    </source>
</evidence>
<dbReference type="AlphaFoldDB" id="G8RX22"/>
<evidence type="ECO:0000259" key="2">
    <source>
        <dbReference type="Pfam" id="PF02225"/>
    </source>
</evidence>
<dbReference type="OrthoDB" id="345880at2"/>
<dbReference type="PANTHER" id="PTHR12147:SF26">
    <property type="entry name" value="PEPTIDASE M28 DOMAIN-CONTAINING PROTEIN"/>
    <property type="match status" value="1"/>
</dbReference>
<dbReference type="CDD" id="cd04816">
    <property type="entry name" value="PA_SaNapH_like"/>
    <property type="match status" value="1"/>
</dbReference>
<dbReference type="eggNOG" id="COG2234">
    <property type="taxonomic scope" value="Bacteria"/>
</dbReference>
<feature type="domain" description="Peptidase M28" evidence="3">
    <location>
        <begin position="244"/>
        <end position="463"/>
    </location>
</feature>
<dbReference type="RefSeq" id="WP_014209694.1">
    <property type="nucleotide sequence ID" value="NC_016604.1"/>
</dbReference>
<dbReference type="SUPFAM" id="SSF52025">
    <property type="entry name" value="PA domain"/>
    <property type="match status" value="1"/>
</dbReference>
<keyword evidence="5" id="KW-1185">Reference proteome</keyword>
<reference evidence="4 5" key="1">
    <citation type="submission" date="2011-12" db="EMBL/GenBank/DDBJ databases">
        <title>Complete sequence of Mycobacterium rhodesiae NBB3.</title>
        <authorList>
            <consortium name="US DOE Joint Genome Institute"/>
            <person name="Lucas S."/>
            <person name="Han J."/>
            <person name="Lapidus A."/>
            <person name="Cheng J.-F."/>
            <person name="Goodwin L."/>
            <person name="Pitluck S."/>
            <person name="Peters L."/>
            <person name="Mikhailova N."/>
            <person name="Gu W."/>
            <person name="Detter J.C."/>
            <person name="Han C."/>
            <person name="Tapia R."/>
            <person name="Land M."/>
            <person name="Hauser L."/>
            <person name="Kyrpides N."/>
            <person name="Ivanova N."/>
            <person name="Pagani I."/>
            <person name="Mattes T."/>
            <person name="Holmes A."/>
            <person name="Rutledge P."/>
            <person name="Paulsen I."/>
            <person name="Coleman N."/>
            <person name="Woyke T."/>
        </authorList>
    </citation>
    <scope>NUCLEOTIDE SEQUENCE [LARGE SCALE GENOMIC DNA]</scope>
    <source>
        <strain evidence="4 5">NBB3</strain>
    </source>
</reference>
<dbReference type="InterPro" id="IPR046450">
    <property type="entry name" value="PA_dom_sf"/>
</dbReference>
<dbReference type="STRING" id="710685.MycrhN_1256"/>
<dbReference type="PATRIC" id="fig|710685.3.peg.1264"/>
<dbReference type="InterPro" id="IPR007484">
    <property type="entry name" value="Peptidase_M28"/>
</dbReference>
<dbReference type="GO" id="GO:0004177">
    <property type="term" value="F:aminopeptidase activity"/>
    <property type="evidence" value="ECO:0007669"/>
    <property type="project" value="UniProtKB-KW"/>
</dbReference>
<name>G8RX22_MYCRN</name>
<dbReference type="Gene3D" id="3.40.630.10">
    <property type="entry name" value="Zn peptidases"/>
    <property type="match status" value="2"/>
</dbReference>
<dbReference type="SUPFAM" id="SSF53187">
    <property type="entry name" value="Zn-dependent exopeptidases"/>
    <property type="match status" value="1"/>
</dbReference>
<proteinExistence type="predicted"/>
<evidence type="ECO:0000256" key="1">
    <source>
        <dbReference type="SAM" id="SignalP"/>
    </source>
</evidence>
<dbReference type="Pfam" id="PF04389">
    <property type="entry name" value="Peptidase_M28"/>
    <property type="match status" value="1"/>
</dbReference>
<protein>
    <submittedName>
        <fullName evidence="4">Putative aminopeptidase</fullName>
    </submittedName>
</protein>
<dbReference type="Proteomes" id="UP000005442">
    <property type="component" value="Chromosome"/>
</dbReference>
<dbReference type="GO" id="GO:0006508">
    <property type="term" value="P:proteolysis"/>
    <property type="evidence" value="ECO:0007669"/>
    <property type="project" value="InterPro"/>
</dbReference>
<feature type="signal peptide" evidence="1">
    <location>
        <begin position="1"/>
        <end position="27"/>
    </location>
</feature>
<keyword evidence="1" id="KW-0732">Signal</keyword>
<evidence type="ECO:0000313" key="5">
    <source>
        <dbReference type="Proteomes" id="UP000005442"/>
    </source>
</evidence>
<dbReference type="EMBL" id="CP003169">
    <property type="protein sequence ID" value="AEV71879.1"/>
    <property type="molecule type" value="Genomic_DNA"/>
</dbReference>
<dbReference type="PANTHER" id="PTHR12147">
    <property type="entry name" value="METALLOPEPTIDASE M28 FAMILY MEMBER"/>
    <property type="match status" value="1"/>
</dbReference>